<proteinExistence type="predicted"/>
<keyword evidence="4" id="KW-1185">Reference proteome</keyword>
<evidence type="ECO:0000256" key="1">
    <source>
        <dbReference type="SAM" id="Coils"/>
    </source>
</evidence>
<gene>
    <name evidence="3" type="ORF">SAMN05660206_11470</name>
</gene>
<evidence type="ECO:0000259" key="2">
    <source>
        <dbReference type="Pfam" id="PF10543"/>
    </source>
</evidence>
<name>A0A1I6VK05_9SPHI</name>
<evidence type="ECO:0000313" key="3">
    <source>
        <dbReference type="EMBL" id="SFT13961.1"/>
    </source>
</evidence>
<organism evidence="3 4">
    <name type="scientific">Sphingobacterium wenxiniae</name>
    <dbReference type="NCBI Taxonomy" id="683125"/>
    <lineage>
        <taxon>Bacteria</taxon>
        <taxon>Pseudomonadati</taxon>
        <taxon>Bacteroidota</taxon>
        <taxon>Sphingobacteriia</taxon>
        <taxon>Sphingobacteriales</taxon>
        <taxon>Sphingobacteriaceae</taxon>
        <taxon>Sphingobacterium</taxon>
    </lineage>
</organism>
<feature type="domain" description="KilA-N DNA-binding" evidence="2">
    <location>
        <begin position="1"/>
        <end position="42"/>
    </location>
</feature>
<dbReference type="Proteomes" id="UP000198785">
    <property type="component" value="Unassembled WGS sequence"/>
</dbReference>
<dbReference type="Pfam" id="PF10543">
    <property type="entry name" value="ORF6N"/>
    <property type="match status" value="1"/>
</dbReference>
<reference evidence="3 4" key="1">
    <citation type="submission" date="2016-10" db="EMBL/GenBank/DDBJ databases">
        <authorList>
            <person name="de Groot N.N."/>
        </authorList>
    </citation>
    <scope>NUCLEOTIDE SEQUENCE [LARGE SCALE GENOMIC DNA]</scope>
    <source>
        <strain evidence="3 4">DSM 22789</strain>
    </source>
</reference>
<dbReference type="EMBL" id="FOZZ01000014">
    <property type="protein sequence ID" value="SFT13961.1"/>
    <property type="molecule type" value="Genomic_DNA"/>
</dbReference>
<dbReference type="RefSeq" id="WP_244525928.1">
    <property type="nucleotide sequence ID" value="NZ_FOZZ01000014.1"/>
</dbReference>
<protein>
    <submittedName>
        <fullName evidence="3">ORF6N domain-containing protein</fullName>
    </submittedName>
</protein>
<dbReference type="InterPro" id="IPR018873">
    <property type="entry name" value="KilA-N_DNA-bd_domain"/>
</dbReference>
<sequence>MFALTNDELKILKSQFATSSWGGRRTMPNVFTEYGVLMLSSVLNSEQAIQVNIQIMRIFAKIRQYIADNTELKLEIAEIKNAVEKIAVKQKGHDQNIELLFEYIDRLQDKQDIAAPAERKQIGYKIGGKT</sequence>
<dbReference type="STRING" id="683125.SAMN05660206_11470"/>
<dbReference type="AlphaFoldDB" id="A0A1I6VK05"/>
<feature type="coiled-coil region" evidence="1">
    <location>
        <begin position="62"/>
        <end position="89"/>
    </location>
</feature>
<keyword evidence="1" id="KW-0175">Coiled coil</keyword>
<evidence type="ECO:0000313" key="4">
    <source>
        <dbReference type="Proteomes" id="UP000198785"/>
    </source>
</evidence>
<accession>A0A1I6VK05</accession>